<dbReference type="EMBL" id="BARU01005472">
    <property type="protein sequence ID" value="GAH36865.1"/>
    <property type="molecule type" value="Genomic_DNA"/>
</dbReference>
<protein>
    <submittedName>
        <fullName evidence="1">Uncharacterized protein</fullName>
    </submittedName>
</protein>
<sequence>MHHEEFCDHRWNSDKPIRLCLQCGQVRAFPIHGEAPRIIWQGRSDTRKPTELSSEDKRAIGVLVRSLGAKGCIKAERKTGIPMSTLRSWVALSARGKKPKAAAAAEVKKAGAPPEIPYDQLSIPQKHQYLEAHKEDIIKDLQTVGLVETEGKWGFASSTVHSLIKRWRVKDVIYLRTPIRLQEPLPEFPQFNN</sequence>
<name>X1FWD0_9ZZZZ</name>
<dbReference type="AlphaFoldDB" id="X1FWD0"/>
<comment type="caution">
    <text evidence="1">The sequence shown here is derived from an EMBL/GenBank/DDBJ whole genome shotgun (WGS) entry which is preliminary data.</text>
</comment>
<proteinExistence type="predicted"/>
<evidence type="ECO:0000313" key="1">
    <source>
        <dbReference type="EMBL" id="GAH36865.1"/>
    </source>
</evidence>
<organism evidence="1">
    <name type="scientific">marine sediment metagenome</name>
    <dbReference type="NCBI Taxonomy" id="412755"/>
    <lineage>
        <taxon>unclassified sequences</taxon>
        <taxon>metagenomes</taxon>
        <taxon>ecological metagenomes</taxon>
    </lineage>
</organism>
<reference evidence="1" key="1">
    <citation type="journal article" date="2014" name="Front. Microbiol.">
        <title>High frequency of phylogenetically diverse reductive dehalogenase-homologous genes in deep subseafloor sedimentary metagenomes.</title>
        <authorList>
            <person name="Kawai M."/>
            <person name="Futagami T."/>
            <person name="Toyoda A."/>
            <person name="Takaki Y."/>
            <person name="Nishi S."/>
            <person name="Hori S."/>
            <person name="Arai W."/>
            <person name="Tsubouchi T."/>
            <person name="Morono Y."/>
            <person name="Uchiyama I."/>
            <person name="Ito T."/>
            <person name="Fujiyama A."/>
            <person name="Inagaki F."/>
            <person name="Takami H."/>
        </authorList>
    </citation>
    <scope>NUCLEOTIDE SEQUENCE</scope>
    <source>
        <strain evidence="1">Expedition CK06-06</strain>
    </source>
</reference>
<feature type="non-terminal residue" evidence="1">
    <location>
        <position position="193"/>
    </location>
</feature>
<accession>X1FWD0</accession>
<gene>
    <name evidence="1" type="ORF">S03H2_10662</name>
</gene>